<keyword evidence="5 11" id="KW-0808">Transferase</keyword>
<comment type="caution">
    <text evidence="14">The sequence shown here is derived from an EMBL/GenBank/DDBJ whole genome shotgun (WGS) entry which is preliminary data.</text>
</comment>
<evidence type="ECO:0000256" key="5">
    <source>
        <dbReference type="ARBA" id="ARBA00022679"/>
    </source>
</evidence>
<name>A0AAN9BN97_9CAEN</name>
<gene>
    <name evidence="14" type="ORF">V1264_016406</name>
</gene>
<comment type="similarity">
    <text evidence="3 11">Belongs to the glycosyltransferase 7 family.</text>
</comment>
<evidence type="ECO:0000256" key="1">
    <source>
        <dbReference type="ARBA" id="ARBA00004606"/>
    </source>
</evidence>
<evidence type="ECO:0000256" key="11">
    <source>
        <dbReference type="RuleBase" id="RU368121"/>
    </source>
</evidence>
<comment type="subcellular location">
    <subcellularLocation>
        <location evidence="1">Membrane</location>
        <topology evidence="1">Single-pass type II membrane protein</topology>
    </subcellularLocation>
</comment>
<dbReference type="PRINTS" id="PR02050">
    <property type="entry name" value="B14GALTRFASE"/>
</dbReference>
<organism evidence="14 15">
    <name type="scientific">Littorina saxatilis</name>
    <dbReference type="NCBI Taxonomy" id="31220"/>
    <lineage>
        <taxon>Eukaryota</taxon>
        <taxon>Metazoa</taxon>
        <taxon>Spiralia</taxon>
        <taxon>Lophotrochozoa</taxon>
        <taxon>Mollusca</taxon>
        <taxon>Gastropoda</taxon>
        <taxon>Caenogastropoda</taxon>
        <taxon>Littorinimorpha</taxon>
        <taxon>Littorinoidea</taxon>
        <taxon>Littorinidae</taxon>
        <taxon>Littorina</taxon>
    </lineage>
</organism>
<evidence type="ECO:0000256" key="6">
    <source>
        <dbReference type="ARBA" id="ARBA00022692"/>
    </source>
</evidence>
<dbReference type="GO" id="GO:0006688">
    <property type="term" value="P:glycosphingolipid biosynthetic process"/>
    <property type="evidence" value="ECO:0007669"/>
    <property type="project" value="TreeGrafter"/>
</dbReference>
<dbReference type="PANTHER" id="PTHR19300">
    <property type="entry name" value="BETA-1,4-GALACTOSYLTRANSFERASE"/>
    <property type="match status" value="1"/>
</dbReference>
<dbReference type="GO" id="GO:0005975">
    <property type="term" value="P:carbohydrate metabolic process"/>
    <property type="evidence" value="ECO:0007669"/>
    <property type="project" value="InterPro"/>
</dbReference>
<evidence type="ECO:0000256" key="4">
    <source>
        <dbReference type="ARBA" id="ARBA00022676"/>
    </source>
</evidence>
<dbReference type="PANTHER" id="PTHR19300:SF57">
    <property type="entry name" value="BETA-1,4-N-ACETYLGALACTOSAMINYLTRANSFERASE"/>
    <property type="match status" value="1"/>
</dbReference>
<dbReference type="Proteomes" id="UP001374579">
    <property type="component" value="Unassembled WGS sequence"/>
</dbReference>
<feature type="domain" description="Galactosyltransferase C-terminal" evidence="12">
    <location>
        <begin position="273"/>
        <end position="349"/>
    </location>
</feature>
<keyword evidence="15" id="KW-1185">Reference proteome</keyword>
<evidence type="ECO:0000256" key="8">
    <source>
        <dbReference type="ARBA" id="ARBA00022989"/>
    </source>
</evidence>
<dbReference type="GO" id="GO:0005794">
    <property type="term" value="C:Golgi apparatus"/>
    <property type="evidence" value="ECO:0007669"/>
    <property type="project" value="TreeGrafter"/>
</dbReference>
<evidence type="ECO:0000256" key="2">
    <source>
        <dbReference type="ARBA" id="ARBA00004922"/>
    </source>
</evidence>
<protein>
    <recommendedName>
        <fullName evidence="11">Beta-1,4-galactosyltransferase</fullName>
        <ecNumber evidence="11">2.4.1.-</ecNumber>
    </recommendedName>
</protein>
<dbReference type="InterPro" id="IPR029044">
    <property type="entry name" value="Nucleotide-diphossugar_trans"/>
</dbReference>
<keyword evidence="9 11" id="KW-0472">Membrane</keyword>
<keyword evidence="4 11" id="KW-0328">Glycosyltransferase</keyword>
<reference evidence="14 15" key="1">
    <citation type="submission" date="2024-02" db="EMBL/GenBank/DDBJ databases">
        <title>Chromosome-scale genome assembly of the rough periwinkle Littorina saxatilis.</title>
        <authorList>
            <person name="De Jode A."/>
            <person name="Faria R."/>
            <person name="Formenti G."/>
            <person name="Sims Y."/>
            <person name="Smith T.P."/>
            <person name="Tracey A."/>
            <person name="Wood J.M.D."/>
            <person name="Zagrodzka Z.B."/>
            <person name="Johannesson K."/>
            <person name="Butlin R.K."/>
            <person name="Leder E.H."/>
        </authorList>
    </citation>
    <scope>NUCLEOTIDE SEQUENCE [LARGE SCALE GENOMIC DNA]</scope>
    <source>
        <strain evidence="14">Snail1</strain>
        <tissue evidence="14">Muscle</tissue>
    </source>
</reference>
<keyword evidence="6 11" id="KW-0812">Transmembrane</keyword>
<evidence type="ECO:0000256" key="9">
    <source>
        <dbReference type="ARBA" id="ARBA00023136"/>
    </source>
</evidence>
<dbReference type="EC" id="2.4.1.-" evidence="11"/>
<dbReference type="InterPro" id="IPR027995">
    <property type="entry name" value="Galactosyl_T_N"/>
</dbReference>
<dbReference type="GO" id="GO:0033842">
    <property type="term" value="F:N-acetyl-beta-glucosaminyl-derivative 4-beta-N-acetylgalactosaminyltransferase activity"/>
    <property type="evidence" value="ECO:0007669"/>
    <property type="project" value="TreeGrafter"/>
</dbReference>
<accession>A0AAN9BN97</accession>
<dbReference type="GO" id="GO:0008378">
    <property type="term" value="F:galactosyltransferase activity"/>
    <property type="evidence" value="ECO:0007669"/>
    <property type="project" value="TreeGrafter"/>
</dbReference>
<dbReference type="Gene3D" id="3.90.550.10">
    <property type="entry name" value="Spore Coat Polysaccharide Biosynthesis Protein SpsA, Chain A"/>
    <property type="match status" value="1"/>
</dbReference>
<keyword evidence="7 11" id="KW-0735">Signal-anchor</keyword>
<comment type="function">
    <text evidence="11">Catalyses the transfer of galactose onto proteins or lipids.</text>
</comment>
<evidence type="ECO:0000256" key="7">
    <source>
        <dbReference type="ARBA" id="ARBA00022968"/>
    </source>
</evidence>
<evidence type="ECO:0000259" key="13">
    <source>
        <dbReference type="Pfam" id="PF13733"/>
    </source>
</evidence>
<dbReference type="SUPFAM" id="SSF53448">
    <property type="entry name" value="Nucleotide-diphospho-sugar transferases"/>
    <property type="match status" value="1"/>
</dbReference>
<dbReference type="InterPro" id="IPR003859">
    <property type="entry name" value="Galactosyl_T"/>
</dbReference>
<keyword evidence="10 11" id="KW-0325">Glycoprotein</keyword>
<sequence length="423" mass="48535">MGPHHSTRIFNTTTTAYNAPSSLSCFLWNRLMVPARRTLRFIAVFVLLLCAAESLLSIAVYLGYNGGTYLQRVNVHKNGSLSFAEFRRVVARPRDVGDDDIRTLVGHRGDDVVGGFDDVRTSTPRRVEDREKLPPCPLVPPGLEGLVKLNLKPPPSFGDLENQFSMLQPGGRYQPPDCRPKQKLAIIIPYRERRVHLKMFLRNMHPLLQRQQLDYTVFVVELEQGIDFNRALLFNIGFKEAMKLNNYTCFIFHDVDLLPEDDRNLYRCSDLPRHMSVAVDRMKYKLPYNQIFGGVTAIPRELFEAVNGFSNMYFGWGGEDDDMFRRIRSRGLNIVRFTADVARYKSMGHAKAEKNPIRLKLLHQGPKRFPTDGLNSLNYTLLSQQLKRLYTWVYVSVDQKAILAAADFNPTEPQIKRKKPLIS</sequence>
<dbReference type="GO" id="GO:0016020">
    <property type="term" value="C:membrane"/>
    <property type="evidence" value="ECO:0007669"/>
    <property type="project" value="UniProtKB-SubCell"/>
</dbReference>
<evidence type="ECO:0000256" key="3">
    <source>
        <dbReference type="ARBA" id="ARBA00005735"/>
    </source>
</evidence>
<evidence type="ECO:0000259" key="12">
    <source>
        <dbReference type="Pfam" id="PF02709"/>
    </source>
</evidence>
<dbReference type="EMBL" id="JBAMIC010000004">
    <property type="protein sequence ID" value="KAK7108727.1"/>
    <property type="molecule type" value="Genomic_DNA"/>
</dbReference>
<evidence type="ECO:0000313" key="15">
    <source>
        <dbReference type="Proteomes" id="UP001374579"/>
    </source>
</evidence>
<feature type="transmembrane region" description="Helical" evidence="11">
    <location>
        <begin position="39"/>
        <end position="64"/>
    </location>
</feature>
<dbReference type="Pfam" id="PF02709">
    <property type="entry name" value="Glyco_transf_7C"/>
    <property type="match status" value="1"/>
</dbReference>
<evidence type="ECO:0000256" key="10">
    <source>
        <dbReference type="ARBA" id="ARBA00023180"/>
    </source>
</evidence>
<proteinExistence type="inferred from homology"/>
<evidence type="ECO:0000313" key="14">
    <source>
        <dbReference type="EMBL" id="KAK7108727.1"/>
    </source>
</evidence>
<feature type="domain" description="Galactosyltransferase N-terminal" evidence="13">
    <location>
        <begin position="136"/>
        <end position="269"/>
    </location>
</feature>
<dbReference type="Pfam" id="PF13733">
    <property type="entry name" value="Glyco_transf_7N"/>
    <property type="match status" value="1"/>
</dbReference>
<keyword evidence="8 11" id="KW-1133">Transmembrane helix</keyword>
<comment type="pathway">
    <text evidence="2 11">Protein modification; protein glycosylation.</text>
</comment>
<dbReference type="CDD" id="cd00899">
    <property type="entry name" value="b4GalT"/>
    <property type="match status" value="1"/>
</dbReference>
<dbReference type="AlphaFoldDB" id="A0AAN9BN97"/>
<dbReference type="InterPro" id="IPR027791">
    <property type="entry name" value="Galactosyl_T_C"/>
</dbReference>